<name>A0A7Y3Z757_9VIBR</name>
<dbReference type="PROSITE" id="PS50887">
    <property type="entry name" value="GGDEF"/>
    <property type="match status" value="1"/>
</dbReference>
<comment type="cofactor">
    <cofactor evidence="1">
        <name>Mg(2+)</name>
        <dbReference type="ChEBI" id="CHEBI:18420"/>
    </cofactor>
</comment>
<dbReference type="PANTHER" id="PTHR46663">
    <property type="entry name" value="DIGUANYLATE CYCLASE DGCT-RELATED"/>
    <property type="match status" value="1"/>
</dbReference>
<evidence type="ECO:0000256" key="4">
    <source>
        <dbReference type="ARBA" id="ARBA00022989"/>
    </source>
</evidence>
<reference evidence="9 10" key="1">
    <citation type="submission" date="2019-08" db="EMBL/GenBank/DDBJ databases">
        <title>Draft genome sequencing and comparative genomics of hatchery-associated Vibrios.</title>
        <authorList>
            <person name="Kehlet-Delgado H."/>
            <person name="Mueller R.S."/>
        </authorList>
    </citation>
    <scope>NUCLEOTIDE SEQUENCE [LARGE SCALE GENOMIC DNA]</scope>
    <source>
        <strain evidence="9 10">00-78-3</strain>
    </source>
</reference>
<dbReference type="SMART" id="SM00267">
    <property type="entry name" value="GGDEF"/>
    <property type="match status" value="1"/>
</dbReference>
<evidence type="ECO:0000256" key="2">
    <source>
        <dbReference type="ARBA" id="ARBA00004370"/>
    </source>
</evidence>
<dbReference type="Pfam" id="PF00990">
    <property type="entry name" value="GGDEF"/>
    <property type="match status" value="1"/>
</dbReference>
<feature type="transmembrane region" description="Helical" evidence="6">
    <location>
        <begin position="267"/>
        <end position="287"/>
    </location>
</feature>
<evidence type="ECO:0000256" key="6">
    <source>
        <dbReference type="SAM" id="Phobius"/>
    </source>
</evidence>
<dbReference type="CDD" id="cd01949">
    <property type="entry name" value="GGDEF"/>
    <property type="match status" value="1"/>
</dbReference>
<dbReference type="PANTHER" id="PTHR46663:SF2">
    <property type="entry name" value="GGDEF DOMAIN-CONTAINING PROTEIN"/>
    <property type="match status" value="1"/>
</dbReference>
<keyword evidence="4 6" id="KW-1133">Transmembrane helix</keyword>
<comment type="caution">
    <text evidence="9">The sequence shown here is derived from an EMBL/GenBank/DDBJ whole genome shotgun (WGS) entry which is preliminary data.</text>
</comment>
<evidence type="ECO:0000259" key="8">
    <source>
        <dbReference type="PROSITE" id="PS50887"/>
    </source>
</evidence>
<dbReference type="InterPro" id="IPR029787">
    <property type="entry name" value="Nucleotide_cyclase"/>
</dbReference>
<organism evidence="9 10">
    <name type="scientific">Vibrio rotiferianus</name>
    <dbReference type="NCBI Taxonomy" id="190895"/>
    <lineage>
        <taxon>Bacteria</taxon>
        <taxon>Pseudomonadati</taxon>
        <taxon>Pseudomonadota</taxon>
        <taxon>Gammaproteobacteria</taxon>
        <taxon>Vibrionales</taxon>
        <taxon>Vibrionaceae</taxon>
        <taxon>Vibrio</taxon>
    </lineage>
</organism>
<sequence>MRYSSKKRYGFALFFLTFIACCIGGIELFQHNQHLLLQERLQVKAREKLSVIRSNLEAEMMADIYATSTLATLVTLSSNPDASELEDASNRILLKSNHIEIIGIAQNDVIQHVYPMEGNERIIGLDYRKVPEQWTQIQKARDIEEIFISGPVNLVQGGRGLIVRVPVFVDPPKNNEYWGSISTVINMESLLRTSGVLDYSMLSDLVIRGYNSMGSQGDIFFGDKSNSKEVIAAETVRFPYGSWALEVYESRDLYHKLPWYELNVARLIGYPVLFSLGFFLITIYRLYLIADSRAFHDELTKLPNRRYFMKSYRQQFEIAKRYDKHYDFALINIDLDRFKHINDTYGHDAGDKVLVACADRIKNSLRRSDIVARMGGDEFLVMMHNPKSEDNIQNLLQKLRYILSSTPVIYEDELIYIRVSMGYAIFQPSLMSAEQMMKIADERMYKQKHFGL</sequence>
<accession>A0A7Y3Z757</accession>
<dbReference type="SUPFAM" id="SSF55073">
    <property type="entry name" value="Nucleotide cyclase"/>
    <property type="match status" value="1"/>
</dbReference>
<proteinExistence type="predicted"/>
<evidence type="ECO:0000256" key="5">
    <source>
        <dbReference type="ARBA" id="ARBA00023136"/>
    </source>
</evidence>
<feature type="domain" description="CHASE" evidence="7">
    <location>
        <begin position="109"/>
        <end position="246"/>
    </location>
</feature>
<dbReference type="GO" id="GO:0003824">
    <property type="term" value="F:catalytic activity"/>
    <property type="evidence" value="ECO:0007669"/>
    <property type="project" value="UniProtKB-ARBA"/>
</dbReference>
<evidence type="ECO:0000256" key="1">
    <source>
        <dbReference type="ARBA" id="ARBA00001946"/>
    </source>
</evidence>
<evidence type="ECO:0000313" key="10">
    <source>
        <dbReference type="Proteomes" id="UP000572072"/>
    </source>
</evidence>
<dbReference type="InterPro" id="IPR052163">
    <property type="entry name" value="DGC-Regulatory_Protein"/>
</dbReference>
<comment type="subcellular location">
    <subcellularLocation>
        <location evidence="2">Membrane</location>
    </subcellularLocation>
</comment>
<feature type="domain" description="GGDEF" evidence="8">
    <location>
        <begin position="326"/>
        <end position="452"/>
    </location>
</feature>
<dbReference type="NCBIfam" id="TIGR00254">
    <property type="entry name" value="GGDEF"/>
    <property type="match status" value="1"/>
</dbReference>
<dbReference type="RefSeq" id="WP_171357441.1">
    <property type="nucleotide sequence ID" value="NZ_JBEWWM010000001.1"/>
</dbReference>
<dbReference type="FunFam" id="3.30.70.270:FF:000001">
    <property type="entry name" value="Diguanylate cyclase domain protein"/>
    <property type="match status" value="1"/>
</dbReference>
<dbReference type="PROSITE" id="PS50839">
    <property type="entry name" value="CHASE"/>
    <property type="match status" value="1"/>
</dbReference>
<dbReference type="Gene3D" id="3.30.450.350">
    <property type="entry name" value="CHASE domain"/>
    <property type="match status" value="1"/>
</dbReference>
<gene>
    <name evidence="9" type="ORF">F0262_06730</name>
</gene>
<dbReference type="AlphaFoldDB" id="A0A7Y3Z757"/>
<dbReference type="SMART" id="SM01079">
    <property type="entry name" value="CHASE"/>
    <property type="match status" value="1"/>
</dbReference>
<protein>
    <submittedName>
        <fullName evidence="9">Sensor domain-containing diguanylate cyclase</fullName>
    </submittedName>
</protein>
<keyword evidence="5 6" id="KW-0472">Membrane</keyword>
<dbReference type="Pfam" id="PF03924">
    <property type="entry name" value="CHASE"/>
    <property type="match status" value="1"/>
</dbReference>
<dbReference type="Proteomes" id="UP000572072">
    <property type="component" value="Unassembled WGS sequence"/>
</dbReference>
<evidence type="ECO:0000259" key="7">
    <source>
        <dbReference type="PROSITE" id="PS50839"/>
    </source>
</evidence>
<dbReference type="InterPro" id="IPR006189">
    <property type="entry name" value="CHASE_dom"/>
</dbReference>
<dbReference type="PROSITE" id="PS51257">
    <property type="entry name" value="PROKAR_LIPOPROTEIN"/>
    <property type="match status" value="1"/>
</dbReference>
<dbReference type="InterPro" id="IPR000160">
    <property type="entry name" value="GGDEF_dom"/>
</dbReference>
<dbReference type="GO" id="GO:0007165">
    <property type="term" value="P:signal transduction"/>
    <property type="evidence" value="ECO:0007669"/>
    <property type="project" value="UniProtKB-ARBA"/>
</dbReference>
<dbReference type="EMBL" id="VTYN01000005">
    <property type="protein sequence ID" value="NOH47747.1"/>
    <property type="molecule type" value="Genomic_DNA"/>
</dbReference>
<dbReference type="GO" id="GO:0016020">
    <property type="term" value="C:membrane"/>
    <property type="evidence" value="ECO:0007669"/>
    <property type="project" value="UniProtKB-SubCell"/>
</dbReference>
<keyword evidence="3 6" id="KW-0812">Transmembrane</keyword>
<evidence type="ECO:0000256" key="3">
    <source>
        <dbReference type="ARBA" id="ARBA00022692"/>
    </source>
</evidence>
<dbReference type="InterPro" id="IPR042240">
    <property type="entry name" value="CHASE_sf"/>
</dbReference>
<dbReference type="Gene3D" id="3.30.70.270">
    <property type="match status" value="1"/>
</dbReference>
<dbReference type="InterPro" id="IPR043128">
    <property type="entry name" value="Rev_trsase/Diguanyl_cyclase"/>
</dbReference>
<evidence type="ECO:0000313" key="9">
    <source>
        <dbReference type="EMBL" id="NOH47747.1"/>
    </source>
</evidence>